<dbReference type="GO" id="GO:0061632">
    <property type="term" value="F:RNA lariat debranching enzyme activator activity"/>
    <property type="evidence" value="ECO:0007669"/>
    <property type="project" value="TreeGrafter"/>
</dbReference>
<gene>
    <name evidence="1" type="primary">Cwf19l1</name>
    <name evidence="1" type="ORF">GTO96_0004920</name>
</gene>
<organism evidence="1 2">
    <name type="scientific">Polypterus senegalus</name>
    <name type="common">Senegal bichir</name>
    <dbReference type="NCBI Taxonomy" id="55291"/>
    <lineage>
        <taxon>Eukaryota</taxon>
        <taxon>Metazoa</taxon>
        <taxon>Chordata</taxon>
        <taxon>Craniata</taxon>
        <taxon>Vertebrata</taxon>
        <taxon>Euteleostomi</taxon>
        <taxon>Actinopterygii</taxon>
        <taxon>Polypteriformes</taxon>
        <taxon>Polypteridae</taxon>
        <taxon>Polypterus</taxon>
    </lineage>
</organism>
<dbReference type="GO" id="GO:0071014">
    <property type="term" value="C:post-mRNA release spliceosomal complex"/>
    <property type="evidence" value="ECO:0007669"/>
    <property type="project" value="TreeGrafter"/>
</dbReference>
<comment type="caution">
    <text evidence="1">The sequence shown here is derived from an EMBL/GenBank/DDBJ whole genome shotgun (WGS) entry which is preliminary data.</text>
</comment>
<feature type="non-terminal residue" evidence="1">
    <location>
        <position position="167"/>
    </location>
</feature>
<dbReference type="GO" id="GO:0000398">
    <property type="term" value="P:mRNA splicing, via spliceosome"/>
    <property type="evidence" value="ECO:0007669"/>
    <property type="project" value="TreeGrafter"/>
</dbReference>
<dbReference type="EMBL" id="JAATIS010000220">
    <property type="protein sequence ID" value="KAG2469503.1"/>
    <property type="molecule type" value="Genomic_DNA"/>
</dbReference>
<dbReference type="AlphaFoldDB" id="A0A8X7XIQ2"/>
<sequence length="167" mass="18866">MKRLEQRTALYRQAANNVGGVGMGDPAPPHMVTELQAMDVYICTNHMVLRDTTEHVTRFIALANVNNSSKKKYLYAFSITPMKNMNPEDLLKQPQDVTENPYKTFGKDGHKDKGKAAIQAELLLTEHVAAEFWNLIGCSVELHKCAAGVKDVANVLWPVFKLYYRRN</sequence>
<evidence type="ECO:0000313" key="1">
    <source>
        <dbReference type="EMBL" id="KAG2469503.1"/>
    </source>
</evidence>
<dbReference type="PANTHER" id="PTHR12072">
    <property type="entry name" value="CWF19, CELL CYCLE CONTROL PROTEIN"/>
    <property type="match status" value="1"/>
</dbReference>
<evidence type="ECO:0000313" key="2">
    <source>
        <dbReference type="Proteomes" id="UP000886611"/>
    </source>
</evidence>
<protein>
    <submittedName>
        <fullName evidence="1">C19L1 protein</fullName>
    </submittedName>
</protein>
<proteinExistence type="predicted"/>
<name>A0A8X7XIQ2_POLSE</name>
<accession>A0A8X7XIQ2</accession>
<dbReference type="InterPro" id="IPR040194">
    <property type="entry name" value="Cwf19-like"/>
</dbReference>
<dbReference type="Proteomes" id="UP000886611">
    <property type="component" value="Unassembled WGS sequence"/>
</dbReference>
<keyword evidence="2" id="KW-1185">Reference proteome</keyword>
<dbReference type="PANTHER" id="PTHR12072:SF4">
    <property type="entry name" value="CWF19-LIKE PROTEIN 1"/>
    <property type="match status" value="1"/>
</dbReference>
<feature type="non-terminal residue" evidence="1">
    <location>
        <position position="1"/>
    </location>
</feature>
<reference evidence="1 2" key="1">
    <citation type="journal article" date="2021" name="Cell">
        <title>Tracing the genetic footprints of vertebrate landing in non-teleost ray-finned fishes.</title>
        <authorList>
            <person name="Bi X."/>
            <person name="Wang K."/>
            <person name="Yang L."/>
            <person name="Pan H."/>
            <person name="Jiang H."/>
            <person name="Wei Q."/>
            <person name="Fang M."/>
            <person name="Yu H."/>
            <person name="Zhu C."/>
            <person name="Cai Y."/>
            <person name="He Y."/>
            <person name="Gan X."/>
            <person name="Zeng H."/>
            <person name="Yu D."/>
            <person name="Zhu Y."/>
            <person name="Jiang H."/>
            <person name="Qiu Q."/>
            <person name="Yang H."/>
            <person name="Zhang Y.E."/>
            <person name="Wang W."/>
            <person name="Zhu M."/>
            <person name="He S."/>
            <person name="Zhang G."/>
        </authorList>
    </citation>
    <scope>NUCLEOTIDE SEQUENCE [LARGE SCALE GENOMIC DNA]</scope>
    <source>
        <strain evidence="1">Bchr_013</strain>
    </source>
</reference>